<dbReference type="Proteomes" id="UP001597156">
    <property type="component" value="Unassembled WGS sequence"/>
</dbReference>
<evidence type="ECO:0000313" key="4">
    <source>
        <dbReference type="EMBL" id="MFD1125745.1"/>
    </source>
</evidence>
<evidence type="ECO:0000259" key="3">
    <source>
        <dbReference type="PROSITE" id="PS50983"/>
    </source>
</evidence>
<keyword evidence="2" id="KW-0732">Signal</keyword>
<accession>A0ABW3PUX6</accession>
<dbReference type="EMBL" id="JBHTLH010000037">
    <property type="protein sequence ID" value="MFD1125745.1"/>
    <property type="molecule type" value="Genomic_DNA"/>
</dbReference>
<evidence type="ECO:0000256" key="1">
    <source>
        <dbReference type="ARBA" id="ARBA00008814"/>
    </source>
</evidence>
<dbReference type="RefSeq" id="WP_162919728.1">
    <property type="nucleotide sequence ID" value="NZ_JBHTLH010000037.1"/>
</dbReference>
<dbReference type="PROSITE" id="PS51257">
    <property type="entry name" value="PROKAR_LIPOPROTEIN"/>
    <property type="match status" value="1"/>
</dbReference>
<proteinExistence type="inferred from homology"/>
<dbReference type="PROSITE" id="PS50983">
    <property type="entry name" value="FE_B12_PBP"/>
    <property type="match status" value="1"/>
</dbReference>
<feature type="chain" id="PRO_5047462372" evidence="2">
    <location>
        <begin position="21"/>
        <end position="300"/>
    </location>
</feature>
<dbReference type="InterPro" id="IPR002491">
    <property type="entry name" value="ABC_transptr_periplasmic_BD"/>
</dbReference>
<protein>
    <submittedName>
        <fullName evidence="4">ABC transporter substrate-binding protein</fullName>
    </submittedName>
</protein>
<gene>
    <name evidence="4" type="ORF">ACFQ22_10330</name>
</gene>
<organism evidence="4 5">
    <name type="scientific">Lentilactobacillus raoultii</name>
    <dbReference type="NCBI Taxonomy" id="1987503"/>
    <lineage>
        <taxon>Bacteria</taxon>
        <taxon>Bacillati</taxon>
        <taxon>Bacillota</taxon>
        <taxon>Bacilli</taxon>
        <taxon>Lactobacillales</taxon>
        <taxon>Lactobacillaceae</taxon>
        <taxon>Lentilactobacillus</taxon>
    </lineage>
</organism>
<evidence type="ECO:0000313" key="5">
    <source>
        <dbReference type="Proteomes" id="UP001597156"/>
    </source>
</evidence>
<feature type="domain" description="Fe/B12 periplasmic-binding" evidence="3">
    <location>
        <begin position="42"/>
        <end position="298"/>
    </location>
</feature>
<reference evidence="5" key="1">
    <citation type="journal article" date="2019" name="Int. J. Syst. Evol. Microbiol.">
        <title>The Global Catalogue of Microorganisms (GCM) 10K type strain sequencing project: providing services to taxonomists for standard genome sequencing and annotation.</title>
        <authorList>
            <consortium name="The Broad Institute Genomics Platform"/>
            <consortium name="The Broad Institute Genome Sequencing Center for Infectious Disease"/>
            <person name="Wu L."/>
            <person name="Ma J."/>
        </authorList>
    </citation>
    <scope>NUCLEOTIDE SEQUENCE [LARGE SCALE GENOMIC DNA]</scope>
    <source>
        <strain evidence="5">CCUG 71848</strain>
    </source>
</reference>
<sequence length="300" mass="32474">MKKRKLLVMGLLILLSVSLAACDKSTASHKAGSSSTKQPYSRVVAGTRTVAQYLDLYKIKLVGVANEEGMPAHYTHLKKVGQPRELNVEAISGLKPDLFIGDKGFEAMSSHQLQAANIKSRYLDSSSYDKVFQNVKTVGKLFNQESKTNGIIKKLKSGETKALAGSEKLKGKKVLLLFGTGSGYMAATKHSFLGSLLTKLGVTNVADGLPKSQIAYAPISLESAVAKNPDVILTLAHGNKAIAKKAFSAEMKKALWQKTNAVKHHRVYPIDDQKYPVTGNIHAVSVLNRLKELLLNGQTS</sequence>
<feature type="signal peptide" evidence="2">
    <location>
        <begin position="1"/>
        <end position="20"/>
    </location>
</feature>
<dbReference type="PANTHER" id="PTHR30535">
    <property type="entry name" value="VITAMIN B12-BINDING PROTEIN"/>
    <property type="match status" value="1"/>
</dbReference>
<name>A0ABW3PUX6_9LACO</name>
<dbReference type="Gene3D" id="3.40.50.1980">
    <property type="entry name" value="Nitrogenase molybdenum iron protein domain"/>
    <property type="match status" value="2"/>
</dbReference>
<comment type="similarity">
    <text evidence="1">Belongs to the bacterial solute-binding protein 8 family.</text>
</comment>
<evidence type="ECO:0000256" key="2">
    <source>
        <dbReference type="SAM" id="SignalP"/>
    </source>
</evidence>
<dbReference type="Pfam" id="PF01497">
    <property type="entry name" value="Peripla_BP_2"/>
    <property type="match status" value="1"/>
</dbReference>
<keyword evidence="5" id="KW-1185">Reference proteome</keyword>
<comment type="caution">
    <text evidence="4">The sequence shown here is derived from an EMBL/GenBank/DDBJ whole genome shotgun (WGS) entry which is preliminary data.</text>
</comment>
<dbReference type="PANTHER" id="PTHR30535:SF36">
    <property type="entry name" value="HIGH-AFFINITY HEME UPTAKE SYSTEM PROTEIN ISDE"/>
    <property type="match status" value="1"/>
</dbReference>
<dbReference type="InterPro" id="IPR050902">
    <property type="entry name" value="ABC_Transporter_SBP"/>
</dbReference>
<dbReference type="SUPFAM" id="SSF53807">
    <property type="entry name" value="Helical backbone' metal receptor"/>
    <property type="match status" value="1"/>
</dbReference>